<dbReference type="Proteomes" id="UP001066276">
    <property type="component" value="Chromosome 4_1"/>
</dbReference>
<feature type="compositionally biased region" description="Gly residues" evidence="1">
    <location>
        <begin position="1"/>
        <end position="11"/>
    </location>
</feature>
<name>A0AAV7TBE0_PLEWA</name>
<feature type="compositionally biased region" description="Low complexity" evidence="1">
    <location>
        <begin position="248"/>
        <end position="274"/>
    </location>
</feature>
<dbReference type="EMBL" id="JANPWB010000007">
    <property type="protein sequence ID" value="KAJ1173832.1"/>
    <property type="molecule type" value="Genomic_DNA"/>
</dbReference>
<evidence type="ECO:0000256" key="1">
    <source>
        <dbReference type="SAM" id="MobiDB-lite"/>
    </source>
</evidence>
<feature type="region of interest" description="Disordered" evidence="1">
    <location>
        <begin position="238"/>
        <end position="274"/>
    </location>
</feature>
<dbReference type="AlphaFoldDB" id="A0AAV7TBE0"/>
<protein>
    <submittedName>
        <fullName evidence="2">Uncharacterized protein</fullName>
    </submittedName>
</protein>
<reference evidence="2" key="1">
    <citation type="journal article" date="2022" name="bioRxiv">
        <title>Sequencing and chromosome-scale assembly of the giantPleurodeles waltlgenome.</title>
        <authorList>
            <person name="Brown T."/>
            <person name="Elewa A."/>
            <person name="Iarovenko S."/>
            <person name="Subramanian E."/>
            <person name="Araus A.J."/>
            <person name="Petzold A."/>
            <person name="Susuki M."/>
            <person name="Suzuki K.-i.T."/>
            <person name="Hayashi T."/>
            <person name="Toyoda A."/>
            <person name="Oliveira C."/>
            <person name="Osipova E."/>
            <person name="Leigh N.D."/>
            <person name="Simon A."/>
            <person name="Yun M.H."/>
        </authorList>
    </citation>
    <scope>NUCLEOTIDE SEQUENCE</scope>
    <source>
        <strain evidence="2">20211129_DDA</strain>
        <tissue evidence="2">Liver</tissue>
    </source>
</reference>
<evidence type="ECO:0000313" key="3">
    <source>
        <dbReference type="Proteomes" id="UP001066276"/>
    </source>
</evidence>
<sequence>MSPFGGGGDPGGPRRLRGTASVHLRFEDTSLGALLRREEKGGEERSVSELSTLGRSLLGPGAVSRNPRVQEGGGGKGDVAARLRQAYCPSPWPQRPLPPAAHHPTPVKQGPGRPGASPLVWPLCSFCVPIWSPAGVGGRAAKAPQEQGRGKRGGGLLPHSSHRLPRRHRDPSPAPPEGERNPQLVLSKEPQLRILDILDITAAPGCTVTKAALRTFARVRAESAPFLLALSWRELNTARSPQASAGDPPCGRGRGSTPRSRSARVTAAASSWPR</sequence>
<feature type="compositionally biased region" description="Pro residues" evidence="1">
    <location>
        <begin position="90"/>
        <end position="101"/>
    </location>
</feature>
<accession>A0AAV7TBE0</accession>
<feature type="region of interest" description="Disordered" evidence="1">
    <location>
        <begin position="137"/>
        <end position="186"/>
    </location>
</feature>
<keyword evidence="3" id="KW-1185">Reference proteome</keyword>
<gene>
    <name evidence="2" type="ORF">NDU88_005657</name>
</gene>
<evidence type="ECO:0000313" key="2">
    <source>
        <dbReference type="EMBL" id="KAJ1173832.1"/>
    </source>
</evidence>
<comment type="caution">
    <text evidence="2">The sequence shown here is derived from an EMBL/GenBank/DDBJ whole genome shotgun (WGS) entry which is preliminary data.</text>
</comment>
<feature type="compositionally biased region" description="Basic and acidic residues" evidence="1">
    <location>
        <begin position="35"/>
        <end position="47"/>
    </location>
</feature>
<proteinExistence type="predicted"/>
<feature type="compositionally biased region" description="Basic residues" evidence="1">
    <location>
        <begin position="160"/>
        <end position="169"/>
    </location>
</feature>
<feature type="region of interest" description="Disordered" evidence="1">
    <location>
        <begin position="1"/>
        <end position="22"/>
    </location>
</feature>
<organism evidence="2 3">
    <name type="scientific">Pleurodeles waltl</name>
    <name type="common">Iberian ribbed newt</name>
    <dbReference type="NCBI Taxonomy" id="8319"/>
    <lineage>
        <taxon>Eukaryota</taxon>
        <taxon>Metazoa</taxon>
        <taxon>Chordata</taxon>
        <taxon>Craniata</taxon>
        <taxon>Vertebrata</taxon>
        <taxon>Euteleostomi</taxon>
        <taxon>Amphibia</taxon>
        <taxon>Batrachia</taxon>
        <taxon>Caudata</taxon>
        <taxon>Salamandroidea</taxon>
        <taxon>Salamandridae</taxon>
        <taxon>Pleurodelinae</taxon>
        <taxon>Pleurodeles</taxon>
    </lineage>
</organism>
<feature type="region of interest" description="Disordered" evidence="1">
    <location>
        <begin position="35"/>
        <end position="114"/>
    </location>
</feature>